<evidence type="ECO:0008006" key="5">
    <source>
        <dbReference type="Google" id="ProtNLM"/>
    </source>
</evidence>
<accession>A0A4P2PXW5</accession>
<dbReference type="InterPro" id="IPR046535">
    <property type="entry name" value="DUF6600"/>
</dbReference>
<proteinExistence type="predicted"/>
<protein>
    <recommendedName>
        <fullName evidence="5">Secreted protein</fullName>
    </recommendedName>
</protein>
<organism evidence="3 4">
    <name type="scientific">Sorangium cellulosum</name>
    <name type="common">Polyangium cellulosum</name>
    <dbReference type="NCBI Taxonomy" id="56"/>
    <lineage>
        <taxon>Bacteria</taxon>
        <taxon>Pseudomonadati</taxon>
        <taxon>Myxococcota</taxon>
        <taxon>Polyangia</taxon>
        <taxon>Polyangiales</taxon>
        <taxon>Polyangiaceae</taxon>
        <taxon>Sorangium</taxon>
    </lineage>
</organism>
<evidence type="ECO:0000256" key="1">
    <source>
        <dbReference type="SAM" id="MobiDB-lite"/>
    </source>
</evidence>
<feature type="region of interest" description="Disordered" evidence="1">
    <location>
        <begin position="262"/>
        <end position="500"/>
    </location>
</feature>
<dbReference type="PANTHER" id="PTHR45725:SF1">
    <property type="entry name" value="DISHEVELLED ASSOCIATED ACTIVATOR OF MORPHOGENESIS, ISOFORM D"/>
    <property type="match status" value="1"/>
</dbReference>
<dbReference type="Pfam" id="PF20245">
    <property type="entry name" value="DUF6600"/>
    <property type="match status" value="1"/>
</dbReference>
<dbReference type="AlphaFoldDB" id="A0A4P2PXW5"/>
<dbReference type="OrthoDB" id="5485224at2"/>
<feature type="compositionally biased region" description="Basic and acidic residues" evidence="1">
    <location>
        <begin position="282"/>
        <end position="297"/>
    </location>
</feature>
<dbReference type="Proteomes" id="UP000295781">
    <property type="component" value="Chromosome"/>
</dbReference>
<feature type="region of interest" description="Disordered" evidence="1">
    <location>
        <begin position="54"/>
        <end position="77"/>
    </location>
</feature>
<sequence>MMLSMPLPLSAPPSRPAPAGVPGITRARLCRLGCALLLLAALVAAPSTGATQGLPQGYTTDAPPAAGETAPSQPVEARPVQVEVGVSAEISVDAYADTDPSALIEFERPLAPYGTWVDDPTYGRVWVPSVVVVGPDFAPYQTAGRWTLTDEGEWLWVSDYAWGYIPFHYGRWVWTSTHRWAWIPGREYAPAWVVWRVGDHGYVGWAPMPPTYVWRSGVAVSLWTVPPAPYVFCPTTHVFHRHIHRHVVRDRAIVRRIAAHSHTYRPARPTASAPARIGARPGRPDGARPDGTRDAAPHRLRPGSYRPASPSLAEARVPASAAPRHRGRPDARALAYARKSTTPHARTLPPPARRFTAPPAPGGKRREAPSLRTPRMPGSQAPAPAARPAAPAHRLHNAGALPRPGASAPHRAPRTVTAPPARPSEPRVAPSPRAVPERSQPAPAHRAPPPAAPRPKLSAPPAKPRFTPVAPPSHERRRIHRPSSPPPGRRAPAPSRPRSR</sequence>
<evidence type="ECO:0000256" key="2">
    <source>
        <dbReference type="SAM" id="SignalP"/>
    </source>
</evidence>
<feature type="compositionally biased region" description="Low complexity" evidence="1">
    <location>
        <begin position="381"/>
        <end position="392"/>
    </location>
</feature>
<feature type="signal peptide" evidence="2">
    <location>
        <begin position="1"/>
        <end position="49"/>
    </location>
</feature>
<dbReference type="PANTHER" id="PTHR45725">
    <property type="entry name" value="FORMIN HOMOLOGY 2 FAMILY MEMBER"/>
    <property type="match status" value="1"/>
</dbReference>
<dbReference type="RefSeq" id="WP_129346725.1">
    <property type="nucleotide sequence ID" value="NZ_CP012670.1"/>
</dbReference>
<feature type="compositionally biased region" description="Low complexity" evidence="1">
    <location>
        <begin position="408"/>
        <end position="419"/>
    </location>
</feature>
<gene>
    <name evidence="3" type="ORF">SOCEGT47_018800</name>
</gene>
<evidence type="ECO:0000313" key="4">
    <source>
        <dbReference type="Proteomes" id="UP000295781"/>
    </source>
</evidence>
<reference evidence="3 4" key="1">
    <citation type="submission" date="2015-09" db="EMBL/GenBank/DDBJ databases">
        <title>Sorangium comparison.</title>
        <authorList>
            <person name="Zaburannyi N."/>
            <person name="Bunk B."/>
            <person name="Overmann J."/>
            <person name="Mueller R."/>
        </authorList>
    </citation>
    <scope>NUCLEOTIDE SEQUENCE [LARGE SCALE GENOMIC DNA]</scope>
    <source>
        <strain evidence="3 4">So ceGT47</strain>
    </source>
</reference>
<keyword evidence="2" id="KW-0732">Signal</keyword>
<dbReference type="EMBL" id="CP012670">
    <property type="protein sequence ID" value="AUX21398.1"/>
    <property type="molecule type" value="Genomic_DNA"/>
</dbReference>
<name>A0A4P2PXW5_SORCE</name>
<evidence type="ECO:0000313" key="3">
    <source>
        <dbReference type="EMBL" id="AUX21398.1"/>
    </source>
</evidence>
<dbReference type="InterPro" id="IPR051425">
    <property type="entry name" value="Formin_Homology"/>
</dbReference>
<feature type="chain" id="PRO_5020319545" description="Secreted protein" evidence="2">
    <location>
        <begin position="50"/>
        <end position="500"/>
    </location>
</feature>
<feature type="compositionally biased region" description="Low complexity" evidence="1">
    <location>
        <begin position="266"/>
        <end position="276"/>
    </location>
</feature>